<feature type="compositionally biased region" description="Polar residues" evidence="1">
    <location>
        <begin position="39"/>
        <end position="48"/>
    </location>
</feature>
<organism evidence="2">
    <name type="scientific">Timema californicum</name>
    <name type="common">California timema</name>
    <name type="synonym">Walking stick</name>
    <dbReference type="NCBI Taxonomy" id="61474"/>
    <lineage>
        <taxon>Eukaryota</taxon>
        <taxon>Metazoa</taxon>
        <taxon>Ecdysozoa</taxon>
        <taxon>Arthropoda</taxon>
        <taxon>Hexapoda</taxon>
        <taxon>Insecta</taxon>
        <taxon>Pterygota</taxon>
        <taxon>Neoptera</taxon>
        <taxon>Polyneoptera</taxon>
        <taxon>Phasmatodea</taxon>
        <taxon>Timematodea</taxon>
        <taxon>Timematoidea</taxon>
        <taxon>Timematidae</taxon>
        <taxon>Timema</taxon>
    </lineage>
</organism>
<accession>A0A7R9J6H7</accession>
<dbReference type="AlphaFoldDB" id="A0A7R9J6H7"/>
<gene>
    <name evidence="2" type="ORF">TCMB3V08_LOCUS5922</name>
</gene>
<feature type="compositionally biased region" description="Polar residues" evidence="1">
    <location>
        <begin position="188"/>
        <end position="197"/>
    </location>
</feature>
<dbReference type="EMBL" id="OE181509">
    <property type="protein sequence ID" value="CAD7573284.1"/>
    <property type="molecule type" value="Genomic_DNA"/>
</dbReference>
<evidence type="ECO:0000256" key="1">
    <source>
        <dbReference type="SAM" id="MobiDB-lite"/>
    </source>
</evidence>
<protein>
    <submittedName>
        <fullName evidence="2">(California timema) hypothetical protein</fullName>
    </submittedName>
</protein>
<proteinExistence type="predicted"/>
<feature type="region of interest" description="Disordered" evidence="1">
    <location>
        <begin position="166"/>
        <end position="225"/>
    </location>
</feature>
<feature type="compositionally biased region" description="Low complexity" evidence="1">
    <location>
        <begin position="199"/>
        <end position="210"/>
    </location>
</feature>
<feature type="region of interest" description="Disordered" evidence="1">
    <location>
        <begin position="239"/>
        <end position="517"/>
    </location>
</feature>
<feature type="region of interest" description="Disordered" evidence="1">
    <location>
        <begin position="39"/>
        <end position="65"/>
    </location>
</feature>
<sequence length="517" mass="56889">MCVFAQKSSAPSLEQLACPQFENEAKRTAVKVTKQTTVPAVEGTSVTPRQRPKGAQPHPTGVLPIPIPSPVPHMGGPARRQVLPPLSQSPNTVNGTFGEPTPSLPGPGVPSTVAFPLSPSLFPSPPATVAAPAPGFESRLPTNTPPPSCTALDKIENNSLETHFPVSGFPDPFRDDSTAIPLGPKTDPPQSVSQCLANATPPSSPTLAPSRSHHRRNMSDTSAFNKVFASETSQFLAPYEASVKSRSGSNSPPEGHGNNSASRSTNIPDTHNRHLMGVSVSQLADQPPTKPRQTKIHQPPTKPRQAKIHQPPTKPRQTKIHQPPTKPRQTKIHQPPTKPRQTKIHQPPTKPRQTKIHQPPTKPRQTKIHQPPTKPRQTKIHQPPTKPRQTKIHQPPTKPRQTKIHQPPTKPRQTKIHQPPTKPRQTKIHQPPTKPRQTKIHQPPTKPRQTKIHQPPTKPRQTKIHQPPTKLRQTKIHQPPTKPRQTKIHQPPTSFNSRLAQKTTVVTSPTSQEHSDD</sequence>
<reference evidence="2" key="1">
    <citation type="submission" date="2020-11" db="EMBL/GenBank/DDBJ databases">
        <authorList>
            <person name="Tran Van P."/>
        </authorList>
    </citation>
    <scope>NUCLEOTIDE SEQUENCE</scope>
</reference>
<name>A0A7R9J6H7_TIMCA</name>
<evidence type="ECO:0000313" key="2">
    <source>
        <dbReference type="EMBL" id="CAD7573284.1"/>
    </source>
</evidence>
<feature type="compositionally biased region" description="Polar residues" evidence="1">
    <location>
        <begin position="244"/>
        <end position="269"/>
    </location>
</feature>
<feature type="compositionally biased region" description="Polar residues" evidence="1">
    <location>
        <begin position="491"/>
        <end position="517"/>
    </location>
</feature>